<evidence type="ECO:0000256" key="2">
    <source>
        <dbReference type="ARBA" id="ARBA00022723"/>
    </source>
</evidence>
<keyword evidence="11" id="KW-1185">Reference proteome</keyword>
<keyword evidence="5" id="KW-0482">Metalloprotease</keyword>
<dbReference type="NCBIfam" id="NF033191">
    <property type="entry name" value="JDVT-CTERM"/>
    <property type="match status" value="1"/>
</dbReference>
<evidence type="ECO:0000259" key="9">
    <source>
        <dbReference type="Pfam" id="PF02868"/>
    </source>
</evidence>
<evidence type="ECO:0000259" key="8">
    <source>
        <dbReference type="Pfam" id="PF01447"/>
    </source>
</evidence>
<evidence type="ECO:0000313" key="10">
    <source>
        <dbReference type="EMBL" id="AFU99109.1"/>
    </source>
</evidence>
<evidence type="ECO:0000256" key="4">
    <source>
        <dbReference type="ARBA" id="ARBA00022833"/>
    </source>
</evidence>
<reference evidence="10 11" key="1">
    <citation type="journal article" date="2013" name="Genome Announc.">
        <title>Complete genome sequence of Simiduia agarivorans SA1(T), a marine bacterium able to degrade a variety of polysaccharides.</title>
        <authorList>
            <person name="Lin S.Y."/>
            <person name="Shieh W.Y."/>
            <person name="Chen J.S."/>
            <person name="Tang S.L."/>
        </authorList>
    </citation>
    <scope>NUCLEOTIDE SEQUENCE [LARGE SCALE GENOMIC DNA]</scope>
    <source>
        <strain evidence="11">DSM 21679 / JCM 13881 / BCRC 17597 / SA1</strain>
    </source>
</reference>
<dbReference type="GO" id="GO:0004222">
    <property type="term" value="F:metalloendopeptidase activity"/>
    <property type="evidence" value="ECO:0007669"/>
    <property type="project" value="InterPro"/>
</dbReference>
<feature type="chain" id="PRO_5003879794" evidence="7">
    <location>
        <begin position="25"/>
        <end position="547"/>
    </location>
</feature>
<dbReference type="RefSeq" id="WP_015047273.1">
    <property type="nucleotide sequence ID" value="NC_018868.3"/>
</dbReference>
<evidence type="ECO:0000256" key="3">
    <source>
        <dbReference type="ARBA" id="ARBA00022801"/>
    </source>
</evidence>
<dbReference type="PANTHER" id="PTHR33794">
    <property type="entry name" value="BACILLOLYSIN"/>
    <property type="match status" value="1"/>
</dbReference>
<proteinExistence type="predicted"/>
<dbReference type="KEGG" id="saga:M5M_09630"/>
<dbReference type="GO" id="GO:0046872">
    <property type="term" value="F:metal ion binding"/>
    <property type="evidence" value="ECO:0007669"/>
    <property type="project" value="UniProtKB-KW"/>
</dbReference>
<evidence type="ECO:0000256" key="6">
    <source>
        <dbReference type="ARBA" id="ARBA00023145"/>
    </source>
</evidence>
<dbReference type="OrthoDB" id="5378341at2"/>
<dbReference type="PANTHER" id="PTHR33794:SF1">
    <property type="entry name" value="BACILLOLYSIN"/>
    <property type="match status" value="1"/>
</dbReference>
<dbReference type="Proteomes" id="UP000000466">
    <property type="component" value="Chromosome"/>
</dbReference>
<dbReference type="Pfam" id="PF01447">
    <property type="entry name" value="Peptidase_M4"/>
    <property type="match status" value="1"/>
</dbReference>
<dbReference type="SUPFAM" id="SSF55486">
    <property type="entry name" value="Metalloproteases ('zincins'), catalytic domain"/>
    <property type="match status" value="1"/>
</dbReference>
<feature type="signal peptide" evidence="7">
    <location>
        <begin position="1"/>
        <end position="24"/>
    </location>
</feature>
<keyword evidence="6" id="KW-0865">Zymogen</keyword>
<keyword evidence="4" id="KW-0862">Zinc</keyword>
<dbReference type="InterPro" id="IPR013856">
    <property type="entry name" value="Peptidase_M4_domain"/>
</dbReference>
<feature type="domain" description="Peptidase M4 C-terminal" evidence="9">
    <location>
        <begin position="328"/>
        <end position="491"/>
    </location>
</feature>
<keyword evidence="3" id="KW-0378">Hydrolase</keyword>
<keyword evidence="7" id="KW-0732">Signal</keyword>
<gene>
    <name evidence="10" type="ordered locus">M5M_09630</name>
</gene>
<dbReference type="InterPro" id="IPR001570">
    <property type="entry name" value="Peptidase_M4_C_domain"/>
</dbReference>
<dbReference type="eggNOG" id="COG3227">
    <property type="taxonomic scope" value="Bacteria"/>
</dbReference>
<feature type="domain" description="Peptidase M4" evidence="8">
    <location>
        <begin position="136"/>
        <end position="322"/>
    </location>
</feature>
<protein>
    <submittedName>
        <fullName evidence="10">Bacillolysin (Thermolysin-like metalloprotease, peptidase M4)</fullName>
    </submittedName>
</protein>
<dbReference type="InterPro" id="IPR050728">
    <property type="entry name" value="Zinc_Metalloprotease_M4"/>
</dbReference>
<dbReference type="EMBL" id="CP003746">
    <property type="protein sequence ID" value="AFU99109.1"/>
    <property type="molecule type" value="Genomic_DNA"/>
</dbReference>
<evidence type="ECO:0000313" key="11">
    <source>
        <dbReference type="Proteomes" id="UP000000466"/>
    </source>
</evidence>
<dbReference type="InterPro" id="IPR027268">
    <property type="entry name" value="Peptidase_M4/M1_CTD_sf"/>
</dbReference>
<dbReference type="Gene3D" id="3.10.170.10">
    <property type="match status" value="1"/>
</dbReference>
<dbReference type="Gene3D" id="1.10.390.10">
    <property type="entry name" value="Neutral Protease Domain 2"/>
    <property type="match status" value="1"/>
</dbReference>
<dbReference type="STRING" id="1117647.M5M_09630"/>
<evidence type="ECO:0000256" key="7">
    <source>
        <dbReference type="SAM" id="SignalP"/>
    </source>
</evidence>
<keyword evidence="2" id="KW-0479">Metal-binding</keyword>
<organism evidence="10 11">
    <name type="scientific">Simiduia agarivorans (strain DSM 21679 / JCM 13881 / BCRC 17597 / SA1)</name>
    <dbReference type="NCBI Taxonomy" id="1117647"/>
    <lineage>
        <taxon>Bacteria</taxon>
        <taxon>Pseudomonadati</taxon>
        <taxon>Pseudomonadota</taxon>
        <taxon>Gammaproteobacteria</taxon>
        <taxon>Cellvibrionales</taxon>
        <taxon>Cellvibrionaceae</taxon>
        <taxon>Simiduia</taxon>
    </lineage>
</organism>
<dbReference type="AlphaFoldDB" id="K4KIY2"/>
<evidence type="ECO:0000256" key="5">
    <source>
        <dbReference type="ARBA" id="ARBA00023049"/>
    </source>
</evidence>
<dbReference type="GO" id="GO:0006508">
    <property type="term" value="P:proteolysis"/>
    <property type="evidence" value="ECO:0007669"/>
    <property type="project" value="UniProtKB-KW"/>
</dbReference>
<dbReference type="HOGENOM" id="CLU_497720_0_0_6"/>
<keyword evidence="1" id="KW-0645">Protease</keyword>
<evidence type="ECO:0000256" key="1">
    <source>
        <dbReference type="ARBA" id="ARBA00022670"/>
    </source>
</evidence>
<accession>K4KIY2</accession>
<sequence>MHYIFSSAGLLFAGALLAAGAAHADSLSKGNIAQFSFDGTAGNSYEIGFNAQNTCPTSASKSCCVLLVNNGAQQPTSGSFEQAVAAPDTSVASVVVDKASDGKISAAIYAIENCEYTPPSIVAIRATSETLQFGSGNGQLGESYSAVPTTQTADGGGFMLRDISRRASMEGINDNPNAGQMSDTSAITARRVFGYWSANDLFLSDNPKDSDGVYNTSAQSELLDALMNSGKVYDYWQSVLGFNSFDNNSATMDALTNAPFPPAPATFCGEVIPAGSLYNAFWNGYEIVFTPRDFTSARSGNYYANSLAAALDVTAHEWGHAISDRAVNLTYARESGALNEAYSDWMGVAVELANGEDNWTMGEGVALIRDLANPARFGDPDTYQGENWQPTDTVSCSTPDICVNDYCGVHTNSGVANKMFYLLAAGGTHNGIEVQGIGADVALQIATDALHNYWTSNVDFAGAKAGMISAAANYGDNAVEQTRKAWEAVGVSESKADCNGGTIFGKSCGSSSGGGGCALGNPDGDIDPTLYLLLLLALVTLVRRRIV</sequence>
<name>K4KIY2_SIMAS</name>
<dbReference type="CDD" id="cd09597">
    <property type="entry name" value="M4_TLP"/>
    <property type="match status" value="1"/>
</dbReference>
<dbReference type="Pfam" id="PF02868">
    <property type="entry name" value="Peptidase_M4_C"/>
    <property type="match status" value="1"/>
</dbReference>